<dbReference type="InParanoid" id="D0NL16"/>
<reference evidence="3" key="1">
    <citation type="journal article" date="2009" name="Nature">
        <title>Genome sequence and analysis of the Irish potato famine pathogen Phytophthora infestans.</title>
        <authorList>
            <consortium name="The Broad Institute Genome Sequencing Platform"/>
            <person name="Haas B.J."/>
            <person name="Kamoun S."/>
            <person name="Zody M.C."/>
            <person name="Jiang R.H."/>
            <person name="Handsaker R.E."/>
            <person name="Cano L.M."/>
            <person name="Grabherr M."/>
            <person name="Kodira C.D."/>
            <person name="Raffaele S."/>
            <person name="Torto-Alalibo T."/>
            <person name="Bozkurt T.O."/>
            <person name="Ah-Fong A.M."/>
            <person name="Alvarado L."/>
            <person name="Anderson V.L."/>
            <person name="Armstrong M.R."/>
            <person name="Avrova A."/>
            <person name="Baxter L."/>
            <person name="Beynon J."/>
            <person name="Boevink P.C."/>
            <person name="Bollmann S.R."/>
            <person name="Bos J.I."/>
            <person name="Bulone V."/>
            <person name="Cai G."/>
            <person name="Cakir C."/>
            <person name="Carrington J.C."/>
            <person name="Chawner M."/>
            <person name="Conti L."/>
            <person name="Costanzo S."/>
            <person name="Ewan R."/>
            <person name="Fahlgren N."/>
            <person name="Fischbach M.A."/>
            <person name="Fugelstad J."/>
            <person name="Gilroy E.M."/>
            <person name="Gnerre S."/>
            <person name="Green P.J."/>
            <person name="Grenville-Briggs L.J."/>
            <person name="Griffith J."/>
            <person name="Grunwald N.J."/>
            <person name="Horn K."/>
            <person name="Horner N.R."/>
            <person name="Hu C.H."/>
            <person name="Huitema E."/>
            <person name="Jeong D.H."/>
            <person name="Jones A.M."/>
            <person name="Jones J.D."/>
            <person name="Jones R.W."/>
            <person name="Karlsson E.K."/>
            <person name="Kunjeti S.G."/>
            <person name="Lamour K."/>
            <person name="Liu Z."/>
            <person name="Ma L."/>
            <person name="Maclean D."/>
            <person name="Chibucos M.C."/>
            <person name="McDonald H."/>
            <person name="McWalters J."/>
            <person name="Meijer H.J."/>
            <person name="Morgan W."/>
            <person name="Morris P.F."/>
            <person name="Munro C.A."/>
            <person name="O'Neill K."/>
            <person name="Ospina-Giraldo M."/>
            <person name="Pinzon A."/>
            <person name="Pritchard L."/>
            <person name="Ramsahoye B."/>
            <person name="Ren Q."/>
            <person name="Restrepo S."/>
            <person name="Roy S."/>
            <person name="Sadanandom A."/>
            <person name="Savidor A."/>
            <person name="Schornack S."/>
            <person name="Schwartz D.C."/>
            <person name="Schumann U.D."/>
            <person name="Schwessinger B."/>
            <person name="Seyer L."/>
            <person name="Sharpe T."/>
            <person name="Silvar C."/>
            <person name="Song J."/>
            <person name="Studholme D.J."/>
            <person name="Sykes S."/>
            <person name="Thines M."/>
            <person name="van de Vondervoort P.J."/>
            <person name="Phuntumart V."/>
            <person name="Wawra S."/>
            <person name="Weide R."/>
            <person name="Win J."/>
            <person name="Young C."/>
            <person name="Zhou S."/>
            <person name="Fry W."/>
            <person name="Meyers B.C."/>
            <person name="van West P."/>
            <person name="Ristaino J."/>
            <person name="Govers F."/>
            <person name="Birch P.R."/>
            <person name="Whisson S.C."/>
            <person name="Judelson H.S."/>
            <person name="Nusbaum C."/>
        </authorList>
    </citation>
    <scope>NUCLEOTIDE SEQUENCE [LARGE SCALE GENOMIC DNA]</scope>
    <source>
        <strain evidence="3">T30-4</strain>
    </source>
</reference>
<organism evidence="2 3">
    <name type="scientific">Phytophthora infestans (strain T30-4)</name>
    <name type="common">Potato late blight agent</name>
    <dbReference type="NCBI Taxonomy" id="403677"/>
    <lineage>
        <taxon>Eukaryota</taxon>
        <taxon>Sar</taxon>
        <taxon>Stramenopiles</taxon>
        <taxon>Oomycota</taxon>
        <taxon>Peronosporomycetes</taxon>
        <taxon>Peronosporales</taxon>
        <taxon>Peronosporaceae</taxon>
        <taxon>Phytophthora</taxon>
    </lineage>
</organism>
<proteinExistence type="predicted"/>
<dbReference type="HOGENOM" id="CLU_1182166_0_0_1"/>
<dbReference type="EMBL" id="DS028144">
    <property type="protein sequence ID" value="EEY60334.1"/>
    <property type="molecule type" value="Genomic_DNA"/>
</dbReference>
<gene>
    <name evidence="2" type="ORF">PITG_12738</name>
</gene>
<dbReference type="OrthoDB" id="1938156at2759"/>
<evidence type="ECO:0000313" key="3">
    <source>
        <dbReference type="Proteomes" id="UP000006643"/>
    </source>
</evidence>
<evidence type="ECO:0000313" key="2">
    <source>
        <dbReference type="EMBL" id="EEY60334.1"/>
    </source>
</evidence>
<protein>
    <recommendedName>
        <fullName evidence="4">Myb-like domain-containing protein</fullName>
    </recommendedName>
</protein>
<name>D0NL16_PHYIT</name>
<sequence>MSSLSVCFATRTNFTDAQDKRIVALTLEYESQHKRVAWKEVARAMRGKHSVQALQNRLRALKRTYGRDLSRFPPWFFSTSTSTFSHKLHLHLLELSQAERAIRDIFSNVSAAGARQPAGKTDENAGKYHWDKAGKWPNTSEDVVFFTLSVKFNKALDNKGKDMFLSYLAQHEKMVSYGSSYVNLISANVGSVYAKLPPAGVDQAYTKRLPADVESAYTGGESPVDANHVPGPQDK</sequence>
<dbReference type="VEuPathDB" id="FungiDB:PITG_12738"/>
<dbReference type="RefSeq" id="XP_002900130.1">
    <property type="nucleotide sequence ID" value="XM_002900084.1"/>
</dbReference>
<keyword evidence="3" id="KW-1185">Reference proteome</keyword>
<dbReference type="Proteomes" id="UP000006643">
    <property type="component" value="Unassembled WGS sequence"/>
</dbReference>
<dbReference type="KEGG" id="pif:PITG_12738"/>
<accession>D0NL16</accession>
<feature type="region of interest" description="Disordered" evidence="1">
    <location>
        <begin position="216"/>
        <end position="235"/>
    </location>
</feature>
<dbReference type="GeneID" id="9478066"/>
<evidence type="ECO:0008006" key="4">
    <source>
        <dbReference type="Google" id="ProtNLM"/>
    </source>
</evidence>
<dbReference type="Gene3D" id="2.60.120.200">
    <property type="match status" value="1"/>
</dbReference>
<evidence type="ECO:0000256" key="1">
    <source>
        <dbReference type="SAM" id="MobiDB-lite"/>
    </source>
</evidence>
<dbReference type="AlphaFoldDB" id="D0NL16"/>
<dbReference type="STRING" id="403677.D0NL16"/>